<keyword evidence="2" id="KW-1185">Reference proteome</keyword>
<reference evidence="1" key="1">
    <citation type="submission" date="2011-07" db="EMBL/GenBank/DDBJ databases">
        <authorList>
            <person name="Stanhope M.J."/>
            <person name="Durkin A.S."/>
            <person name="Hostetler J."/>
            <person name="Kim M."/>
            <person name="Radune D."/>
            <person name="Singh I."/>
            <person name="Town C.D."/>
        </authorList>
    </citation>
    <scope>NUCLEOTIDE SEQUENCE [LARGE SCALE GENOMIC DNA]</scope>
    <source>
        <strain evidence="1">HS-6</strain>
    </source>
</reference>
<dbReference type="AlphaFoldDB" id="G5JNX2"/>
<dbReference type="Proteomes" id="UP000004322">
    <property type="component" value="Unassembled WGS sequence"/>
</dbReference>
<dbReference type="EMBL" id="AEUV02000002">
    <property type="protein sequence ID" value="EHI73433.1"/>
    <property type="molecule type" value="Genomic_DNA"/>
</dbReference>
<sequence length="53" mass="6229">MHRDWQKNSQAQDKDEHFDNHIMDHSLVVYNSKLLSPFNAEAGKKYSSLLLLQ</sequence>
<proteinExistence type="predicted"/>
<accession>G5JNX2</accession>
<name>G5JNX2_STRCG</name>
<organism evidence="1 2">
    <name type="scientific">Streptococcus criceti HS-6</name>
    <dbReference type="NCBI Taxonomy" id="873449"/>
    <lineage>
        <taxon>Bacteria</taxon>
        <taxon>Bacillati</taxon>
        <taxon>Bacillota</taxon>
        <taxon>Bacilli</taxon>
        <taxon>Lactobacillales</taxon>
        <taxon>Streptococcaceae</taxon>
        <taxon>Streptococcus</taxon>
    </lineage>
</organism>
<comment type="caution">
    <text evidence="1">The sequence shown here is derived from an EMBL/GenBank/DDBJ whole genome shotgun (WGS) entry which is preliminary data.</text>
</comment>
<evidence type="ECO:0000313" key="1">
    <source>
        <dbReference type="EMBL" id="EHI73433.1"/>
    </source>
</evidence>
<protein>
    <submittedName>
        <fullName evidence="1">Uncharacterized protein</fullName>
    </submittedName>
</protein>
<gene>
    <name evidence="1" type="ORF">STRCR_1503</name>
</gene>
<evidence type="ECO:0000313" key="2">
    <source>
        <dbReference type="Proteomes" id="UP000004322"/>
    </source>
</evidence>